<dbReference type="KEGG" id="psyt:DSAG12_00479"/>
<reference evidence="1 2" key="2">
    <citation type="journal article" date="2024" name="Int. J. Syst. Evol. Microbiol.">
        <title>Promethearchaeum syntrophicum gen. nov., sp. nov., an anaerobic, obligately syntrophic archaeon, the first isolate of the lineage 'Asgard' archaea, and proposal of the new archaeal phylum Promethearchaeota phyl. nov. and kingdom Promethearchaeati regn. nov.</title>
        <authorList>
            <person name="Imachi H."/>
            <person name="Nobu M.K."/>
            <person name="Kato S."/>
            <person name="Takaki Y."/>
            <person name="Miyazaki M."/>
            <person name="Miyata M."/>
            <person name="Ogawara M."/>
            <person name="Saito Y."/>
            <person name="Sakai S."/>
            <person name="Tahara Y.O."/>
            <person name="Takano Y."/>
            <person name="Tasumi E."/>
            <person name="Uematsu K."/>
            <person name="Yoshimura T."/>
            <person name="Itoh T."/>
            <person name="Ohkuma M."/>
            <person name="Takai K."/>
        </authorList>
    </citation>
    <scope>NUCLEOTIDE SEQUENCE [LARGE SCALE GENOMIC DNA]</scope>
    <source>
        <strain evidence="1 2">MK-D1</strain>
    </source>
</reference>
<keyword evidence="2" id="KW-1185">Reference proteome</keyword>
<gene>
    <name evidence="1" type="ORF">DSAG12_00479</name>
</gene>
<protein>
    <submittedName>
        <fullName evidence="1">Uncharacterized protein</fullName>
    </submittedName>
</protein>
<evidence type="ECO:0000313" key="2">
    <source>
        <dbReference type="Proteomes" id="UP000321408"/>
    </source>
</evidence>
<accession>A0A5B9D7W2</accession>
<dbReference type="GeneID" id="41328480"/>
<name>A0A5B9D7W2_9ARCH</name>
<dbReference type="AlphaFoldDB" id="A0A5B9D7W2"/>
<evidence type="ECO:0000313" key="1">
    <source>
        <dbReference type="EMBL" id="QEE14666.1"/>
    </source>
</evidence>
<dbReference type="RefSeq" id="WP_147661609.1">
    <property type="nucleotide sequence ID" value="NZ_CP042905.2"/>
</dbReference>
<dbReference type="Proteomes" id="UP000321408">
    <property type="component" value="Chromosome"/>
</dbReference>
<sequence length="541" mass="63724">MDNSLIKETSNNWNRILSGAHGYTINKKFLNLGARIPLLSLDIDIKTFYFLWLELYPILMNSNSNSIELIVDDNDEIRNCTLHKSNKDGMYIETKKIEVDTLPNFSTNLKNVNEIYNILRVWVKKTYSVDIGNLRIIPLAAINDFVSIHEKYFKNGVNRGFLKMIGEYLDVIVKNRNQQLLLCYPPSPVFDFLSNFHDYFGNFSYFDLMKAFRRYLPKSKMTVTFRLKEDSAFLPYFINISQSRISIQFNPVPDHIFSKISSNNTEETILKFLKKDCNTKLNFIFQLKDIKELIFEVIQSQFPIQKDRLILIEEKFLNFYRNIGNPWNMSPKPYIYNNNIRFWIYFLGFYINPRKLSFWSIPTLLHSILCMFFNLSGDILLLTGKKLPNLVDTQKMDKIYGFNVSMNDGVIKKIEYILDEKLQNIIGSIKNNNLERSKGENNKKSILSQIRTEFSDKITFVSSIVWVSDGMISKLFKILLIDFHQLNRFSGRKLVNIIQLFRKNQNFLVFPENPLYKRVKKQNSLQFLKSLTPIFTDLHEF</sequence>
<dbReference type="EMBL" id="CP042905">
    <property type="protein sequence ID" value="QEE14666.1"/>
    <property type="molecule type" value="Genomic_DNA"/>
</dbReference>
<reference evidence="1 2" key="1">
    <citation type="journal article" date="2020" name="Nature">
        <title>Isolation of an archaeon at the prokaryote-eukaryote interface.</title>
        <authorList>
            <person name="Imachi H."/>
            <person name="Nobu M.K."/>
            <person name="Nakahara N."/>
            <person name="Morono Y."/>
            <person name="Ogawara M."/>
            <person name="Takaki Y."/>
            <person name="Takano Y."/>
            <person name="Uematsu K."/>
            <person name="Ikuta T."/>
            <person name="Ito M."/>
            <person name="Matsui Y."/>
            <person name="Miyazaki M."/>
            <person name="Murata K."/>
            <person name="Saito Y."/>
            <person name="Sakai S."/>
            <person name="Song C."/>
            <person name="Tasumi E."/>
            <person name="Yamanaka Y."/>
            <person name="Yamaguchi T."/>
            <person name="Kamagata Y."/>
            <person name="Tamaki H."/>
            <person name="Takai K."/>
        </authorList>
    </citation>
    <scope>NUCLEOTIDE SEQUENCE [LARGE SCALE GENOMIC DNA]</scope>
    <source>
        <strain evidence="1 2">MK-D1</strain>
    </source>
</reference>
<proteinExistence type="predicted"/>
<organism evidence="1 2">
    <name type="scientific">Promethearchaeum syntrophicum</name>
    <dbReference type="NCBI Taxonomy" id="2594042"/>
    <lineage>
        <taxon>Archaea</taxon>
        <taxon>Promethearchaeati</taxon>
        <taxon>Promethearchaeota</taxon>
        <taxon>Promethearchaeia</taxon>
        <taxon>Promethearchaeales</taxon>
        <taxon>Promethearchaeaceae</taxon>
        <taxon>Promethearchaeum</taxon>
    </lineage>
</organism>